<dbReference type="InterPro" id="IPR027038">
    <property type="entry name" value="RanGap"/>
</dbReference>
<evidence type="ECO:0000313" key="6">
    <source>
        <dbReference type="RefSeq" id="XP_030377030.1"/>
    </source>
</evidence>
<dbReference type="CTD" id="35223"/>
<dbReference type="GO" id="GO:0005096">
    <property type="term" value="F:GTPase activator activity"/>
    <property type="evidence" value="ECO:0007669"/>
    <property type="project" value="UniProtKB-KW"/>
</dbReference>
<keyword evidence="2" id="KW-0433">Leucine-rich repeat</keyword>
<dbReference type="PANTHER" id="PTHR24113">
    <property type="entry name" value="RAN GTPASE-ACTIVATING PROTEIN 1"/>
    <property type="match status" value="1"/>
</dbReference>
<dbReference type="PANTHER" id="PTHR24113:SF12">
    <property type="entry name" value="RAN GTPASE-ACTIVATING PROTEIN 1"/>
    <property type="match status" value="1"/>
</dbReference>
<dbReference type="GO" id="GO:0031267">
    <property type="term" value="F:small GTPase binding"/>
    <property type="evidence" value="ECO:0007669"/>
    <property type="project" value="TreeGrafter"/>
</dbReference>
<reference evidence="6" key="1">
    <citation type="submission" date="2025-08" db="UniProtKB">
        <authorList>
            <consortium name="RefSeq"/>
        </authorList>
    </citation>
    <scope>IDENTIFICATION</scope>
    <source>
        <strain evidence="6">11010-0011.00</strain>
        <tissue evidence="6">Whole body</tissue>
    </source>
</reference>
<evidence type="ECO:0000256" key="3">
    <source>
        <dbReference type="ARBA" id="ARBA00022737"/>
    </source>
</evidence>
<dbReference type="RefSeq" id="XP_030377030.1">
    <property type="nucleotide sequence ID" value="XM_030521170.1"/>
</dbReference>
<keyword evidence="1" id="KW-0343">GTPase activation</keyword>
<proteinExistence type="predicted"/>
<evidence type="ECO:0000256" key="1">
    <source>
        <dbReference type="ARBA" id="ARBA00022468"/>
    </source>
</evidence>
<dbReference type="SUPFAM" id="SSF69099">
    <property type="entry name" value="Ran-GTPase activating protein 1 (RanGAP1), C-terminal domain"/>
    <property type="match status" value="1"/>
</dbReference>
<feature type="compositionally biased region" description="Acidic residues" evidence="4">
    <location>
        <begin position="402"/>
        <end position="413"/>
    </location>
</feature>
<dbReference type="GO" id="GO:0005634">
    <property type="term" value="C:nucleus"/>
    <property type="evidence" value="ECO:0007669"/>
    <property type="project" value="TreeGrafter"/>
</dbReference>
<evidence type="ECO:0000256" key="2">
    <source>
        <dbReference type="ARBA" id="ARBA00022614"/>
    </source>
</evidence>
<dbReference type="Gene3D" id="3.80.10.10">
    <property type="entry name" value="Ribonuclease Inhibitor"/>
    <property type="match status" value="1"/>
</dbReference>
<dbReference type="GO" id="GO:0007165">
    <property type="term" value="P:signal transduction"/>
    <property type="evidence" value="ECO:0007669"/>
    <property type="project" value="InterPro"/>
</dbReference>
<dbReference type="GO" id="GO:0005829">
    <property type="term" value="C:cytosol"/>
    <property type="evidence" value="ECO:0007669"/>
    <property type="project" value="TreeGrafter"/>
</dbReference>
<dbReference type="SMART" id="SM00368">
    <property type="entry name" value="LRR_RI"/>
    <property type="match status" value="8"/>
</dbReference>
<dbReference type="GeneID" id="115625933"/>
<dbReference type="InterPro" id="IPR032675">
    <property type="entry name" value="LRR_dom_sf"/>
</dbReference>
<sequence length="612" mass="68201">MANLSYNIMAEEGVEFQDKALTWDTAEHVKDVVEALNKKKNVHFLKLDGNTLGVPAAKAIGEALQRHPEFRKALWKNLFTRRLKTEIPEALKHLGAGLIVAGAKLTVLDLSDNALGPNGMLGLEEFLRSPVCYTLQELHLNNCGLGPEGGTMLSNALLDLHANAQKAGTPLKLRIFVAGRNRLENVGAKAMANTFKTLKTLEEITMPQNSIYHVGVAALAEGFKHNPNLRVLNLNDNTLSVKGAAKIAEVFPHTPLLREINFGDCLIKTDGAYHFADALEHSQEHLEVVDLGFNDINYDGGLMLVTAMQNKTKLKVLNLDGNCFGKSGCAQIVHGMAKCKNPAALQGFDEDHSEDEDDNADEDDDDDEEEEDEREDAEGEEYSTEYGEDDYDEYEHDHGNDTTEEADEDDEDYSNVAEETAYVTVNPYTTKIFDETVTSTKGDTATNNNGNIFANGKPTNAFSAEQFCLSQTPCTQQQFDSLEADNKLQALQNVINQFSDDNHLLLLIFTTLKCSHLSKTSKAALDLAVSLYQATFDYAVKTQQETRVLDYYLKQLRLLHSEEPFKSDYDVKSCRYALREALSRQQFANDNVKNTFKLFLEKLDVSNVPYRL</sequence>
<dbReference type="Pfam" id="PF13516">
    <property type="entry name" value="LRR_6"/>
    <property type="match status" value="5"/>
</dbReference>
<accession>A0A6J2TND8</accession>
<dbReference type="InterPro" id="IPR001611">
    <property type="entry name" value="Leu-rich_rpt"/>
</dbReference>
<dbReference type="AlphaFoldDB" id="A0A6J2TND8"/>
<dbReference type="GO" id="GO:0048471">
    <property type="term" value="C:perinuclear region of cytoplasm"/>
    <property type="evidence" value="ECO:0007669"/>
    <property type="project" value="TreeGrafter"/>
</dbReference>
<feature type="region of interest" description="Disordered" evidence="4">
    <location>
        <begin position="347"/>
        <end position="414"/>
    </location>
</feature>
<evidence type="ECO:0000313" key="5">
    <source>
        <dbReference type="Proteomes" id="UP000504634"/>
    </source>
</evidence>
<protein>
    <submittedName>
        <fullName evidence="6">Ran GTPase-activating protein</fullName>
    </submittedName>
</protein>
<dbReference type="GO" id="GO:0006913">
    <property type="term" value="P:nucleocytoplasmic transport"/>
    <property type="evidence" value="ECO:0007669"/>
    <property type="project" value="TreeGrafter"/>
</dbReference>
<name>A0A6J2TND8_DROLE</name>
<keyword evidence="5" id="KW-1185">Reference proteome</keyword>
<dbReference type="SUPFAM" id="SSF52047">
    <property type="entry name" value="RNI-like"/>
    <property type="match status" value="1"/>
</dbReference>
<dbReference type="CDD" id="cd00116">
    <property type="entry name" value="LRR_RI"/>
    <property type="match status" value="1"/>
</dbReference>
<gene>
    <name evidence="6" type="primary">LOC115625933</name>
</gene>
<dbReference type="OrthoDB" id="184583at2759"/>
<keyword evidence="3" id="KW-0677">Repeat</keyword>
<feature type="compositionally biased region" description="Acidic residues" evidence="4">
    <location>
        <begin position="351"/>
        <end position="394"/>
    </location>
</feature>
<dbReference type="InterPro" id="IPR036720">
    <property type="entry name" value="RanGAP1_C_sf"/>
</dbReference>
<dbReference type="Gene3D" id="1.25.40.200">
    <property type="entry name" value="Ran-GTPase activating protein 1, C-terminal domain"/>
    <property type="match status" value="1"/>
</dbReference>
<evidence type="ECO:0000256" key="4">
    <source>
        <dbReference type="SAM" id="MobiDB-lite"/>
    </source>
</evidence>
<dbReference type="Proteomes" id="UP000504634">
    <property type="component" value="Unplaced"/>
</dbReference>
<organism evidence="5 6">
    <name type="scientific">Drosophila lebanonensis</name>
    <name type="common">Fruit fly</name>
    <name type="synonym">Scaptodrosophila lebanonensis</name>
    <dbReference type="NCBI Taxonomy" id="7225"/>
    <lineage>
        <taxon>Eukaryota</taxon>
        <taxon>Metazoa</taxon>
        <taxon>Ecdysozoa</taxon>
        <taxon>Arthropoda</taxon>
        <taxon>Hexapoda</taxon>
        <taxon>Insecta</taxon>
        <taxon>Pterygota</taxon>
        <taxon>Neoptera</taxon>
        <taxon>Endopterygota</taxon>
        <taxon>Diptera</taxon>
        <taxon>Brachycera</taxon>
        <taxon>Muscomorpha</taxon>
        <taxon>Ephydroidea</taxon>
        <taxon>Drosophilidae</taxon>
        <taxon>Scaptodrosophila</taxon>
    </lineage>
</organism>